<keyword evidence="2" id="KW-0732">Signal</keyword>
<keyword evidence="4 6" id="KW-0326">Glycosidase</keyword>
<dbReference type="SUPFAM" id="SSF48208">
    <property type="entry name" value="Six-hairpin glycosidases"/>
    <property type="match status" value="1"/>
</dbReference>
<dbReference type="InterPro" id="IPR002037">
    <property type="entry name" value="Glyco_hydro_8"/>
</dbReference>
<feature type="region of interest" description="Disordered" evidence="7">
    <location>
        <begin position="590"/>
        <end position="614"/>
    </location>
</feature>
<gene>
    <name evidence="9" type="ORF">B9R14_06255</name>
</gene>
<dbReference type="SUPFAM" id="SSF63446">
    <property type="entry name" value="Type I dockerin domain"/>
    <property type="match status" value="1"/>
</dbReference>
<dbReference type="InterPro" id="IPR008928">
    <property type="entry name" value="6-hairpin_glycosidase_sf"/>
</dbReference>
<keyword evidence="6" id="KW-0624">Polysaccharide degradation</keyword>
<evidence type="ECO:0000256" key="3">
    <source>
        <dbReference type="ARBA" id="ARBA00022801"/>
    </source>
</evidence>
<dbReference type="Proteomes" id="UP000239720">
    <property type="component" value="Unassembled WGS sequence"/>
</dbReference>
<dbReference type="InterPro" id="IPR019834">
    <property type="entry name" value="Glyco_hydro_8_CS"/>
</dbReference>
<dbReference type="Pfam" id="PF00404">
    <property type="entry name" value="Dockerin_1"/>
    <property type="match status" value="1"/>
</dbReference>
<comment type="similarity">
    <text evidence="1 6">Belongs to the glycosyl hydrolase 8 (cellulase D) family.</text>
</comment>
<evidence type="ECO:0000256" key="5">
    <source>
        <dbReference type="PROSITE-ProRule" id="PRU10058"/>
    </source>
</evidence>
<evidence type="ECO:0000313" key="9">
    <source>
        <dbReference type="EMBL" id="PQQ66390.1"/>
    </source>
</evidence>
<dbReference type="CDD" id="cd14256">
    <property type="entry name" value="Dockerin_I"/>
    <property type="match status" value="1"/>
</dbReference>
<feature type="domain" description="Dockerin" evidence="8">
    <location>
        <begin position="606"/>
        <end position="673"/>
    </location>
</feature>
<evidence type="ECO:0000256" key="7">
    <source>
        <dbReference type="SAM" id="MobiDB-lite"/>
    </source>
</evidence>
<dbReference type="InterPro" id="IPR016134">
    <property type="entry name" value="Dockerin_dom"/>
</dbReference>
<dbReference type="GO" id="GO:0030245">
    <property type="term" value="P:cellulose catabolic process"/>
    <property type="evidence" value="ECO:0007669"/>
    <property type="project" value="InterPro"/>
</dbReference>
<dbReference type="PROSITE" id="PS00018">
    <property type="entry name" value="EF_HAND_1"/>
    <property type="match status" value="1"/>
</dbReference>
<feature type="compositionally biased region" description="Low complexity" evidence="7">
    <location>
        <begin position="404"/>
        <end position="415"/>
    </location>
</feature>
<dbReference type="PROSITE" id="PS51766">
    <property type="entry name" value="DOCKERIN"/>
    <property type="match status" value="1"/>
</dbReference>
<dbReference type="GO" id="GO:0008810">
    <property type="term" value="F:cellulase activity"/>
    <property type="evidence" value="ECO:0007669"/>
    <property type="project" value="InterPro"/>
</dbReference>
<dbReference type="PRINTS" id="PR00735">
    <property type="entry name" value="GLHYDRLASE8"/>
</dbReference>
<keyword evidence="3 6" id="KW-0378">Hydrolase</keyword>
<keyword evidence="6" id="KW-0119">Carbohydrate metabolism</keyword>
<dbReference type="Pfam" id="PF03425">
    <property type="entry name" value="CBM_11"/>
    <property type="match status" value="1"/>
</dbReference>
<dbReference type="SUPFAM" id="SSF49785">
    <property type="entry name" value="Galactose-binding domain-like"/>
    <property type="match status" value="1"/>
</dbReference>
<dbReference type="InterPro" id="IPR002105">
    <property type="entry name" value="Dockerin_1_rpt"/>
</dbReference>
<proteinExistence type="inferred from homology"/>
<reference evidence="9 10" key="1">
    <citation type="journal article" date="2018" name="Syst. Appl. Microbiol.">
        <title>Characterization and high-quality draft genome sequence of Herbivorax saccincola A7, an anaerobic, alkaliphilic, thermophilic, cellulolytic, and xylanolytic bacterium.</title>
        <authorList>
            <person name="Aikawa S."/>
            <person name="Baramee S."/>
            <person name="Sermsathanaswadi J."/>
            <person name="Thianheng P."/>
            <person name="Tachaapaikoon C."/>
            <person name="Shikata A."/>
            <person name="Waeonukul R."/>
            <person name="Pason P."/>
            <person name="Ratanakhanokchai K."/>
            <person name="Kosugi A."/>
        </authorList>
    </citation>
    <scope>NUCLEOTIDE SEQUENCE [LARGE SCALE GENOMIC DNA]</scope>
    <source>
        <strain evidence="9 10">A7</strain>
    </source>
</reference>
<evidence type="ECO:0000259" key="8">
    <source>
        <dbReference type="PROSITE" id="PS51766"/>
    </source>
</evidence>
<dbReference type="Gene3D" id="1.50.10.10">
    <property type="match status" value="1"/>
</dbReference>
<protein>
    <recommendedName>
        <fullName evidence="6">Glucanase</fullName>
        <ecNumber evidence="6">3.2.1.-</ecNumber>
    </recommendedName>
</protein>
<dbReference type="AlphaFoldDB" id="A0A2S8R9C8"/>
<dbReference type="InterPro" id="IPR018247">
    <property type="entry name" value="EF_Hand_1_Ca_BS"/>
</dbReference>
<feature type="active site" description="Nucleophile" evidence="5">
    <location>
        <position position="156"/>
    </location>
</feature>
<evidence type="ECO:0000256" key="6">
    <source>
        <dbReference type="RuleBase" id="RU361167"/>
    </source>
</evidence>
<name>A0A2S8R9C8_9FIRM</name>
<dbReference type="EMBL" id="NEMB01000003">
    <property type="protein sequence ID" value="PQQ66390.1"/>
    <property type="molecule type" value="Genomic_DNA"/>
</dbReference>
<evidence type="ECO:0000256" key="2">
    <source>
        <dbReference type="ARBA" id="ARBA00022729"/>
    </source>
</evidence>
<dbReference type="InterPro" id="IPR012341">
    <property type="entry name" value="6hp_glycosidase-like_sf"/>
</dbReference>
<dbReference type="InterPro" id="IPR005087">
    <property type="entry name" value="CBM11"/>
</dbReference>
<dbReference type="Gene3D" id="1.10.1330.10">
    <property type="entry name" value="Dockerin domain"/>
    <property type="match status" value="1"/>
</dbReference>
<dbReference type="Gene3D" id="2.60.120.430">
    <property type="entry name" value="Galactose-binding lectin"/>
    <property type="match status" value="1"/>
</dbReference>
<evidence type="ECO:0000256" key="4">
    <source>
        <dbReference type="ARBA" id="ARBA00023295"/>
    </source>
</evidence>
<organism evidence="9 10">
    <name type="scientific">Acetivibrio saccincola</name>
    <dbReference type="NCBI Taxonomy" id="1677857"/>
    <lineage>
        <taxon>Bacteria</taxon>
        <taxon>Bacillati</taxon>
        <taxon>Bacillota</taxon>
        <taxon>Clostridia</taxon>
        <taxon>Eubacteriales</taxon>
        <taxon>Oscillospiraceae</taxon>
        <taxon>Acetivibrio</taxon>
    </lineage>
</organism>
<dbReference type="EC" id="3.2.1.-" evidence="6"/>
<feature type="region of interest" description="Disordered" evidence="7">
    <location>
        <begin position="398"/>
        <end position="429"/>
    </location>
</feature>
<sequence length="675" mass="73274">MVKQLKKTGTFLLVLAMLFTSFAVLTGNGLTEVKASSSKFPYNATYKYGFSSLADDQAAANAMLLAEWEDWKATYVTSSGAGGFRRVQRDAGSNFDTVSEGMGYGMILAVYFDDQALFDDFYSYVKLYHNGNGLMGWQIDRNGNIVGPGGKDCATDADEDIALALVFASKKWGSGKFNYGEEAKRLINNLYNYCVERGTNVLKPGDTWGGSQVTNPSYFAPAWYKIFAQFTGDNRWNSVADKCYEIVDSINRLNGGTGLVPDWCTAQGTQASGMGYNYTYDAARYPWRTAIDYSWFGDSRAKKNCDLIANFFKRQGGASAIVDGYTIQGSRTGQYHNATFIGPIASATMTGSDLNFAKELYNETINVKDGGDYHYYGNSLRLMTLLYLTGNFPNLLEDTGGSGPSTPYPTTTPTSSPKPTPSTPPTQDGELLIDDFEGAFTWITYDGEGASVSAAKGVRDGGGSAMDVSYSGSASGYWGVLKVMVGTDISKATGISFDIKGTGNQIRLMLVEEGSIAGEDGEQWEYVISPRNSWTTLEIPMSQFSPRSDWQPPGADGNKRLDLNKIISIHFAGMNANSGSFMVDNVKITGLPSTQPTPTQSPKPTPPGSYGDINGDGIINSSDYALLTRHILEIPVQNANLNNADLNGDGVVDSLDATILSRYLLEVIDRFPVQR</sequence>
<dbReference type="InterPro" id="IPR008979">
    <property type="entry name" value="Galactose-bd-like_sf"/>
</dbReference>
<dbReference type="PROSITE" id="PS00812">
    <property type="entry name" value="GLYCOSYL_HYDROL_F8"/>
    <property type="match status" value="1"/>
</dbReference>
<evidence type="ECO:0000256" key="1">
    <source>
        <dbReference type="ARBA" id="ARBA00009209"/>
    </source>
</evidence>
<dbReference type="Pfam" id="PF01270">
    <property type="entry name" value="Glyco_hydro_8"/>
    <property type="match status" value="1"/>
</dbReference>
<dbReference type="PROSITE" id="PS00448">
    <property type="entry name" value="CLOS_CELLULOSOME_RPT"/>
    <property type="match status" value="1"/>
</dbReference>
<dbReference type="OrthoDB" id="9803461at2"/>
<dbReference type="SMR" id="A0A2S8R9C8"/>
<evidence type="ECO:0000313" key="10">
    <source>
        <dbReference type="Proteomes" id="UP000239720"/>
    </source>
</evidence>
<dbReference type="InterPro" id="IPR036439">
    <property type="entry name" value="Dockerin_dom_sf"/>
</dbReference>
<comment type="caution">
    <text evidence="9">The sequence shown here is derived from an EMBL/GenBank/DDBJ whole genome shotgun (WGS) entry which is preliminary data.</text>
</comment>
<accession>A0A2S8R9C8</accession>